<accession>A0A6G9YGW7</accession>
<name>A0A6G9YGW7_9NOCA</name>
<evidence type="ECO:0000313" key="2">
    <source>
        <dbReference type="Proteomes" id="UP000503540"/>
    </source>
</evidence>
<organism evidence="1 2">
    <name type="scientific">Nocardia arthritidis</name>
    <dbReference type="NCBI Taxonomy" id="228602"/>
    <lineage>
        <taxon>Bacteria</taxon>
        <taxon>Bacillati</taxon>
        <taxon>Actinomycetota</taxon>
        <taxon>Actinomycetes</taxon>
        <taxon>Mycobacteriales</taxon>
        <taxon>Nocardiaceae</taxon>
        <taxon>Nocardia</taxon>
    </lineage>
</organism>
<keyword evidence="2" id="KW-1185">Reference proteome</keyword>
<dbReference type="KEGG" id="nah:F5544_22850"/>
<dbReference type="Proteomes" id="UP000503540">
    <property type="component" value="Chromosome"/>
</dbReference>
<gene>
    <name evidence="1" type="ORF">F5544_22850</name>
</gene>
<dbReference type="RefSeq" id="WP_167475118.1">
    <property type="nucleotide sequence ID" value="NZ_CP046172.1"/>
</dbReference>
<protein>
    <submittedName>
        <fullName evidence="1">Uncharacterized protein</fullName>
    </submittedName>
</protein>
<proteinExistence type="predicted"/>
<reference evidence="1 2" key="1">
    <citation type="journal article" date="2019" name="ACS Chem. Biol.">
        <title>Identification and Mobilization of a Cryptic Antibiotic Biosynthesis Gene Locus from a Human-Pathogenic Nocardia Isolate.</title>
        <authorList>
            <person name="Herisse M."/>
            <person name="Ishida K."/>
            <person name="Porter J.L."/>
            <person name="Howden B."/>
            <person name="Hertweck C."/>
            <person name="Stinear T.P."/>
            <person name="Pidot S.J."/>
        </authorList>
    </citation>
    <scope>NUCLEOTIDE SEQUENCE [LARGE SCALE GENOMIC DNA]</scope>
    <source>
        <strain evidence="1 2">AUSMDU00012717</strain>
    </source>
</reference>
<evidence type="ECO:0000313" key="1">
    <source>
        <dbReference type="EMBL" id="QIS12431.1"/>
    </source>
</evidence>
<dbReference type="EMBL" id="CP046172">
    <property type="protein sequence ID" value="QIS12431.1"/>
    <property type="molecule type" value="Genomic_DNA"/>
</dbReference>
<dbReference type="AlphaFoldDB" id="A0A6G9YGW7"/>
<sequence>MSIADKIERGVVVQARRQAATERLSLLDSGTAKLDRTRRCHGEFSRRFQQQRATSAAAYEKNRIDAFEPGITTISNSVAKRSVTTSLCAVSRQASAQQLYEQGV</sequence>